<dbReference type="EMBL" id="JTFC01000036">
    <property type="protein sequence ID" value="RUS53696.1"/>
    <property type="molecule type" value="Genomic_DNA"/>
</dbReference>
<dbReference type="Gene3D" id="2.30.30.40">
    <property type="entry name" value="SH3 Domains"/>
    <property type="match status" value="2"/>
</dbReference>
<evidence type="ECO:0000256" key="3">
    <source>
        <dbReference type="SAM" id="SignalP"/>
    </source>
</evidence>
<keyword evidence="3" id="KW-0732">Signal</keyword>
<evidence type="ECO:0000313" key="6">
    <source>
        <dbReference type="Proteomes" id="UP000288623"/>
    </source>
</evidence>
<dbReference type="Proteomes" id="UP000288623">
    <property type="component" value="Unassembled WGS sequence"/>
</dbReference>
<dbReference type="InterPro" id="IPR052354">
    <property type="entry name" value="Cell_Wall_Dynamics_Protein"/>
</dbReference>
<organism evidence="5 6">
    <name type="scientific">Candidatus Kurthia intestinigallinarum</name>
    <dbReference type="NCBI Taxonomy" id="1562256"/>
    <lineage>
        <taxon>Bacteria</taxon>
        <taxon>Bacillati</taxon>
        <taxon>Bacillota</taxon>
        <taxon>Bacilli</taxon>
        <taxon>Bacillales</taxon>
        <taxon>Caryophanaceae</taxon>
        <taxon>Kurthia</taxon>
    </lineage>
</organism>
<protein>
    <recommendedName>
        <fullName evidence="4">SH3b domain-containing protein</fullName>
    </recommendedName>
</protein>
<dbReference type="AlphaFoldDB" id="A0A433RR86"/>
<name>A0A433RR86_9BACL</name>
<dbReference type="PANTHER" id="PTHR34408:SF1">
    <property type="entry name" value="GLYCOSYL HYDROLASE FAMILY 19 DOMAIN-CONTAINING PROTEIN HI_1415"/>
    <property type="match status" value="1"/>
</dbReference>
<gene>
    <name evidence="5" type="ORF">QI30_14420</name>
</gene>
<dbReference type="Pfam" id="PF08239">
    <property type="entry name" value="SH3_3"/>
    <property type="match status" value="2"/>
</dbReference>
<dbReference type="InterPro" id="IPR003646">
    <property type="entry name" value="SH3-like_bac-type"/>
</dbReference>
<sequence length="392" mass="43264">MKKMYGVAALLATTLVLTACNSEKEKSNESQQAAPQDESIPKDYKEEIKKLSDASYEDSRAKTDALTTYAQRYTKAYGSAVDNQGKKLNDFLDSVLDKSYTTGSNGDMALNFFESYFLQASSTSEWKDDAPELALAETYHETIRSSIRLSEAMRLNDSEATKNEKQELKKLKQTLARDAKKLGTVKGDKVYYQLEGKKKEQAKKDKKEASLEEKKAQAAKAEKVTVKQQTPVANPNAAQNEPYHYVNGYVYVNTGKSNAGLFLRTGPSQTSSKRLSKSLPNATGMTLLGRQGNWYEVYVDSYGAMGWVHSSYVSSQQPVVSQPSQSSLPSTVVVNTGSSTLVLRSGPGKGYSKVTSLENGTYLYVTDSVDGWYEVYDTVSGSTGWVSKQFVR</sequence>
<feature type="coiled-coil region" evidence="1">
    <location>
        <begin position="158"/>
        <end position="224"/>
    </location>
</feature>
<reference evidence="5 6" key="1">
    <citation type="submission" date="2014-11" db="EMBL/GenBank/DDBJ databases">
        <title>Genome sequence and analysis of novel Kurthia sp.</title>
        <authorList>
            <person name="Lawson J.N."/>
            <person name="Gonzalez J.E."/>
            <person name="Rinauldi L."/>
            <person name="Xuan Z."/>
            <person name="Firman A."/>
            <person name="Shaddox L."/>
            <person name="Trudeau A."/>
            <person name="Shah S."/>
            <person name="Reiman D."/>
        </authorList>
    </citation>
    <scope>NUCLEOTIDE SEQUENCE [LARGE SCALE GENOMIC DNA]</scope>
    <source>
        <strain evidence="5 6">3B1D</strain>
    </source>
</reference>
<dbReference type="RefSeq" id="WP_126991316.1">
    <property type="nucleotide sequence ID" value="NZ_JTFC01000036.1"/>
</dbReference>
<proteinExistence type="predicted"/>
<comment type="caution">
    <text evidence="5">The sequence shown here is derived from an EMBL/GenBank/DDBJ whole genome shotgun (WGS) entry which is preliminary data.</text>
</comment>
<feature type="signal peptide" evidence="3">
    <location>
        <begin position="1"/>
        <end position="19"/>
    </location>
</feature>
<evidence type="ECO:0000256" key="1">
    <source>
        <dbReference type="SAM" id="Coils"/>
    </source>
</evidence>
<dbReference type="PROSITE" id="PS51781">
    <property type="entry name" value="SH3B"/>
    <property type="match status" value="1"/>
</dbReference>
<dbReference type="PROSITE" id="PS51257">
    <property type="entry name" value="PROKAR_LIPOPROTEIN"/>
    <property type="match status" value="1"/>
</dbReference>
<evidence type="ECO:0000259" key="4">
    <source>
        <dbReference type="PROSITE" id="PS51781"/>
    </source>
</evidence>
<dbReference type="PANTHER" id="PTHR34408">
    <property type="entry name" value="FAMILY PROTEIN, PUTATIVE-RELATED"/>
    <property type="match status" value="1"/>
</dbReference>
<keyword evidence="6" id="KW-1185">Reference proteome</keyword>
<feature type="chain" id="PRO_5038699685" description="SH3b domain-containing protein" evidence="3">
    <location>
        <begin position="20"/>
        <end position="392"/>
    </location>
</feature>
<evidence type="ECO:0000313" key="5">
    <source>
        <dbReference type="EMBL" id="RUS53696.1"/>
    </source>
</evidence>
<evidence type="ECO:0000256" key="2">
    <source>
        <dbReference type="SAM" id="MobiDB-lite"/>
    </source>
</evidence>
<feature type="domain" description="SH3b" evidence="4">
    <location>
        <begin position="330"/>
        <end position="392"/>
    </location>
</feature>
<accession>A0A433RR86</accession>
<dbReference type="SMART" id="SM00287">
    <property type="entry name" value="SH3b"/>
    <property type="match status" value="2"/>
</dbReference>
<keyword evidence="1" id="KW-0175">Coiled coil</keyword>
<feature type="region of interest" description="Disordered" evidence="2">
    <location>
        <begin position="23"/>
        <end position="45"/>
    </location>
</feature>
<dbReference type="OrthoDB" id="2456270at2"/>